<comment type="caution">
    <text evidence="1">The sequence shown here is derived from an EMBL/GenBank/DDBJ whole genome shotgun (WGS) entry which is preliminary data.</text>
</comment>
<proteinExistence type="predicted"/>
<dbReference type="Proteomes" id="UP000239290">
    <property type="component" value="Unassembled WGS sequence"/>
</dbReference>
<gene>
    <name evidence="1" type="ORF">C5613_39310</name>
</gene>
<name>A0A2S8IJV8_RHOOP</name>
<organism evidence="1 2">
    <name type="scientific">Rhodococcus opacus</name>
    <name type="common">Nocardia opaca</name>
    <dbReference type="NCBI Taxonomy" id="37919"/>
    <lineage>
        <taxon>Bacteria</taxon>
        <taxon>Bacillati</taxon>
        <taxon>Actinomycetota</taxon>
        <taxon>Actinomycetes</taxon>
        <taxon>Mycobacteriales</taxon>
        <taxon>Nocardiaceae</taxon>
        <taxon>Rhodococcus</taxon>
    </lineage>
</organism>
<accession>A0A2S8IJV8</accession>
<sequence length="72" mass="7278">MTFRSAVAVVGHIGDDDTTALPVARQATTSHHLTCSITRLTDGVASVVITASQNSSGEDVDAECAGDCPGSC</sequence>
<evidence type="ECO:0000313" key="1">
    <source>
        <dbReference type="EMBL" id="PQP15058.1"/>
    </source>
</evidence>
<evidence type="ECO:0000313" key="2">
    <source>
        <dbReference type="Proteomes" id="UP000239290"/>
    </source>
</evidence>
<reference evidence="2" key="1">
    <citation type="submission" date="2018-02" db="EMBL/GenBank/DDBJ databases">
        <title>Draft genome sequencing of Rhodococcus opacus KU647198.</title>
        <authorList>
            <person name="Zheng B.-X."/>
        </authorList>
    </citation>
    <scope>NUCLEOTIDE SEQUENCE [LARGE SCALE GENOMIC DNA]</scope>
    <source>
        <strain evidence="2">04-OD7</strain>
    </source>
</reference>
<protein>
    <submittedName>
        <fullName evidence="1">Uncharacterized protein</fullName>
    </submittedName>
</protein>
<dbReference type="AlphaFoldDB" id="A0A2S8IJV8"/>
<dbReference type="EMBL" id="PUIO01000079">
    <property type="protein sequence ID" value="PQP15058.1"/>
    <property type="molecule type" value="Genomic_DNA"/>
</dbReference>